<evidence type="ECO:0000256" key="1">
    <source>
        <dbReference type="ARBA" id="ARBA00004125"/>
    </source>
</evidence>
<evidence type="ECO:0000259" key="17">
    <source>
        <dbReference type="PROSITE" id="PS50031"/>
    </source>
</evidence>
<keyword evidence="11" id="KW-0472">Membrane</keyword>
<keyword evidence="12" id="KW-0206">Cytoskeleton</keyword>
<keyword evidence="5 13" id="KW-0728">SH3 domain</keyword>
<dbReference type="PROSITE" id="PS50002">
    <property type="entry name" value="SH3"/>
    <property type="match status" value="1"/>
</dbReference>
<dbReference type="InterPro" id="IPR001452">
    <property type="entry name" value="SH3_domain"/>
</dbReference>
<evidence type="ECO:0000256" key="13">
    <source>
        <dbReference type="PROSITE-ProRule" id="PRU00192"/>
    </source>
</evidence>
<organism evidence="19 20">
    <name type="scientific">Smittium mucronatum</name>
    <dbReference type="NCBI Taxonomy" id="133383"/>
    <lineage>
        <taxon>Eukaryota</taxon>
        <taxon>Fungi</taxon>
        <taxon>Fungi incertae sedis</taxon>
        <taxon>Zoopagomycota</taxon>
        <taxon>Kickxellomycotina</taxon>
        <taxon>Harpellomycetes</taxon>
        <taxon>Harpellales</taxon>
        <taxon>Legeriomycetaceae</taxon>
        <taxon>Smittium</taxon>
    </lineage>
</organism>
<dbReference type="EMBL" id="LSSL01001906">
    <property type="protein sequence ID" value="OLY82115.1"/>
    <property type="molecule type" value="Genomic_DNA"/>
</dbReference>
<feature type="domain" description="EH" evidence="17">
    <location>
        <begin position="237"/>
        <end position="326"/>
    </location>
</feature>
<feature type="compositionally biased region" description="Low complexity" evidence="15">
    <location>
        <begin position="905"/>
        <end position="921"/>
    </location>
</feature>
<dbReference type="PANTHER" id="PTHR11216">
    <property type="entry name" value="EH DOMAIN"/>
    <property type="match status" value="1"/>
</dbReference>
<dbReference type="SUPFAM" id="SSF50044">
    <property type="entry name" value="SH3-domain"/>
    <property type="match status" value="1"/>
</dbReference>
<dbReference type="InterPro" id="IPR002048">
    <property type="entry name" value="EF_hand_dom"/>
</dbReference>
<feature type="domain" description="SH3" evidence="16">
    <location>
        <begin position="975"/>
        <end position="1067"/>
    </location>
</feature>
<dbReference type="SMART" id="SM00326">
    <property type="entry name" value="SH3"/>
    <property type="match status" value="2"/>
</dbReference>
<keyword evidence="10 14" id="KW-0175">Coiled coil</keyword>
<dbReference type="PANTHER" id="PTHR11216:SF173">
    <property type="entry name" value="ACTIN CYTOSKELETON-REGULATORY COMPLEX PROTEIN PAN1"/>
    <property type="match status" value="1"/>
</dbReference>
<feature type="compositionally biased region" description="Basic and acidic residues" evidence="15">
    <location>
        <begin position="923"/>
        <end position="939"/>
    </location>
</feature>
<evidence type="ECO:0000256" key="14">
    <source>
        <dbReference type="SAM" id="Coils"/>
    </source>
</evidence>
<name>A0A1R0GZ41_9FUNG</name>
<evidence type="ECO:0000256" key="12">
    <source>
        <dbReference type="ARBA" id="ARBA00023212"/>
    </source>
</evidence>
<dbReference type="PROSITE" id="PS50222">
    <property type="entry name" value="EF_HAND_2"/>
    <property type="match status" value="1"/>
</dbReference>
<dbReference type="OrthoDB" id="1716625at2759"/>
<comment type="similarity">
    <text evidence="4">Belongs to the PAN1 family.</text>
</comment>
<feature type="region of interest" description="Disordered" evidence="15">
    <location>
        <begin position="813"/>
        <end position="838"/>
    </location>
</feature>
<feature type="region of interest" description="Disordered" evidence="15">
    <location>
        <begin position="750"/>
        <end position="777"/>
    </location>
</feature>
<reference evidence="19 20" key="1">
    <citation type="journal article" date="2016" name="Mol. Biol. Evol.">
        <title>Genome-Wide Survey of Gut Fungi (Harpellales) Reveals the First Horizontally Transferred Ubiquitin Gene from a Mosquito Host.</title>
        <authorList>
            <person name="Wang Y."/>
            <person name="White M.M."/>
            <person name="Kvist S."/>
            <person name="Moncalvo J.M."/>
        </authorList>
    </citation>
    <scope>NUCLEOTIDE SEQUENCE [LARGE SCALE GENOMIC DNA]</scope>
    <source>
        <strain evidence="19 20">ALG-7-W6</strain>
    </source>
</reference>
<evidence type="ECO:0000256" key="7">
    <source>
        <dbReference type="ARBA" id="ARBA00022583"/>
    </source>
</evidence>
<dbReference type="Proteomes" id="UP000187455">
    <property type="component" value="Unassembled WGS sequence"/>
</dbReference>
<evidence type="ECO:0000256" key="3">
    <source>
        <dbReference type="ARBA" id="ARBA00004413"/>
    </source>
</evidence>
<evidence type="ECO:0000256" key="6">
    <source>
        <dbReference type="ARBA" id="ARBA00022490"/>
    </source>
</evidence>
<dbReference type="GO" id="GO:0016197">
    <property type="term" value="P:endosomal transport"/>
    <property type="evidence" value="ECO:0007669"/>
    <property type="project" value="TreeGrafter"/>
</dbReference>
<comment type="subcellular location">
    <subcellularLocation>
        <location evidence="3">Cell membrane</location>
        <topology evidence="3">Peripheral membrane protein</topology>
        <orientation evidence="3">Cytoplasmic side</orientation>
    </subcellularLocation>
    <subcellularLocation>
        <location evidence="2">Cytoplasm</location>
        <location evidence="2">Cytoskeleton</location>
        <location evidence="2">Actin patch</location>
    </subcellularLocation>
    <subcellularLocation>
        <location evidence="1">Endosome membrane</location>
        <topology evidence="1">Peripheral membrane protein</topology>
        <orientation evidence="1">Cytoplasmic side</orientation>
    </subcellularLocation>
</comment>
<evidence type="ECO:0000259" key="18">
    <source>
        <dbReference type="PROSITE" id="PS50222"/>
    </source>
</evidence>
<evidence type="ECO:0000313" key="20">
    <source>
        <dbReference type="Proteomes" id="UP000187455"/>
    </source>
</evidence>
<dbReference type="Pfam" id="PF12763">
    <property type="entry name" value="EH"/>
    <property type="match status" value="2"/>
</dbReference>
<dbReference type="Gene3D" id="2.30.30.40">
    <property type="entry name" value="SH3 Domains"/>
    <property type="match status" value="1"/>
</dbReference>
<sequence length="1168" mass="128451">MSYTTPSKSLLSFISDSDFKIFFNAFQKSKAPNSEIVDGNTAKDVLLRSNLPAQSLYKIWTLADIGSKGYLNLLEFALALYLAKNAMNNSPIPDSLPTAISQEMITKSNSTNFGAISTSSASAENSFIGGFSHLGVSSSLQSQIPSQTPGISSHKVEFPTAVHSDLSSMPIIPNPQSSIPPTDESVDKLASDFAARFPDIGADNNLVYTSPKPSSTSAVNSNNIISKTINWSISDSEKIYYGDQFRALDTSNSGSLSGAVVRDYFLKFGLPVNELSKIWQLSDSNGSGVLNLAEFSVALHLLNKRKNNEPIPPTLPHELVDFINSPSLQKTSIESQIKPVNNNISSAVQSPSPLSYSSSIPKVKKYNDDSEILKSSRRYLTTEKSSYNYSSQDSLTKSNQISELNSYLSKKEAELEKLKRSNDNILHSQSKNQLPSEIFDKIYSVAEGTLNLADLSSDETTISGSSGSNLESLLIKRQQLATRSYLVYAELQRMFEDYSINSKKYIYDQEQKIKEASKATSPSLDDKSSKAASLIAQRMKELTGMTYNFEGSPTPSQGPPNLNLDEFESTVNSNTTRYNGFIAQADSIFHQLEMGGLFSINELGYLFDLNSFEEFCNSSSFSNREVSDLVNRLNTVKILPFSSKELIPEIVLDFIAPNNKNSSYSSYNGFKSSPFVAGSPSQQPFNSITTGSNLAPGISNSSTNSLGNPINTSVDSRNSGTKYSQSNAEDRAARLKKLAEQRLLERQRALGLSIEDPSSNSPFYDSNEKSEKHPISQPVSPFNLSSNINHEIFDVSQNTSSEIAANQADLLTNKSPFLPQPPQPTSQSANPFFSSNEKVHTPELKESFEKLHNIPFSENLNKEKDSGNNQFQNTAATLFSKLYGTQNEVEKDSKGGTNFFDDDNGLSSDSSSDFFESQSQSKPESKNLDTQDPGLDYHQKSQSPFNHDPPQNISDSFDNIFNTNKTTGNTFENNIEPLFYQAVFDYNSNESSSLSLSHKDLMIVLPTPSGIVDSPINGKFDSNWIYGEKIVLKELSDNVNVSKDYDGWVLSGIRGWIPKIYVSKIGGLLSPSWSKFSAVYKRIATGYNSRTPEEVTVVSGQTVRILPNDDDDDDSSDSDSSFNFDNLNDKIKYSSSNSGFTKVVFVDSATNNSAKIGFIPSSCIQDYP</sequence>
<protein>
    <submittedName>
        <fullName evidence="19">Actin cytoskeleton-regulatory complex protein PAN1</fullName>
    </submittedName>
</protein>
<evidence type="ECO:0000256" key="10">
    <source>
        <dbReference type="ARBA" id="ARBA00023054"/>
    </source>
</evidence>
<keyword evidence="8" id="KW-0677">Repeat</keyword>
<accession>A0A1R0GZ41</accession>
<dbReference type="CDD" id="cd00052">
    <property type="entry name" value="EH"/>
    <property type="match status" value="2"/>
</dbReference>
<dbReference type="InterPro" id="IPR036028">
    <property type="entry name" value="SH3-like_dom_sf"/>
</dbReference>
<dbReference type="GO" id="GO:0005509">
    <property type="term" value="F:calcium ion binding"/>
    <property type="evidence" value="ECO:0007669"/>
    <property type="project" value="InterPro"/>
</dbReference>
<evidence type="ECO:0000256" key="9">
    <source>
        <dbReference type="ARBA" id="ARBA00022837"/>
    </source>
</evidence>
<evidence type="ECO:0000256" key="8">
    <source>
        <dbReference type="ARBA" id="ARBA00022737"/>
    </source>
</evidence>
<keyword evidence="7" id="KW-0254">Endocytosis</keyword>
<dbReference type="SUPFAM" id="SSF47473">
    <property type="entry name" value="EF-hand"/>
    <property type="match status" value="2"/>
</dbReference>
<dbReference type="PROSITE" id="PS50031">
    <property type="entry name" value="EH"/>
    <property type="match status" value="2"/>
</dbReference>
<dbReference type="GO" id="GO:0030479">
    <property type="term" value="C:actin cortical patch"/>
    <property type="evidence" value="ECO:0007669"/>
    <property type="project" value="UniProtKB-SubCell"/>
</dbReference>
<evidence type="ECO:0000313" key="19">
    <source>
        <dbReference type="EMBL" id="OLY82115.1"/>
    </source>
</evidence>
<feature type="compositionally biased region" description="Polar residues" evidence="15">
    <location>
        <begin position="696"/>
        <end position="727"/>
    </location>
</feature>
<feature type="compositionally biased region" description="Polar residues" evidence="15">
    <location>
        <begin position="825"/>
        <end position="836"/>
    </location>
</feature>
<dbReference type="STRING" id="133383.A0A1R0GZ41"/>
<dbReference type="Gene3D" id="1.10.238.10">
    <property type="entry name" value="EF-hand"/>
    <property type="match status" value="2"/>
</dbReference>
<dbReference type="GO" id="GO:0005886">
    <property type="term" value="C:plasma membrane"/>
    <property type="evidence" value="ECO:0007669"/>
    <property type="project" value="TreeGrafter"/>
</dbReference>
<dbReference type="AlphaFoldDB" id="A0A1R0GZ41"/>
<keyword evidence="9" id="KW-0106">Calcium</keyword>
<evidence type="ECO:0000259" key="16">
    <source>
        <dbReference type="PROSITE" id="PS50002"/>
    </source>
</evidence>
<evidence type="ECO:0000256" key="2">
    <source>
        <dbReference type="ARBA" id="ARBA00004134"/>
    </source>
</evidence>
<evidence type="ECO:0000256" key="5">
    <source>
        <dbReference type="ARBA" id="ARBA00022443"/>
    </source>
</evidence>
<feature type="region of interest" description="Disordered" evidence="15">
    <location>
        <begin position="890"/>
        <end position="953"/>
    </location>
</feature>
<evidence type="ECO:0000256" key="15">
    <source>
        <dbReference type="SAM" id="MobiDB-lite"/>
    </source>
</evidence>
<dbReference type="PROSITE" id="PS00018">
    <property type="entry name" value="EF_HAND_1"/>
    <property type="match status" value="1"/>
</dbReference>
<evidence type="ECO:0000256" key="4">
    <source>
        <dbReference type="ARBA" id="ARBA00009351"/>
    </source>
</evidence>
<keyword evidence="20" id="KW-1185">Reference proteome</keyword>
<dbReference type="InterPro" id="IPR011992">
    <property type="entry name" value="EF-hand-dom_pair"/>
</dbReference>
<dbReference type="GO" id="GO:0006897">
    <property type="term" value="P:endocytosis"/>
    <property type="evidence" value="ECO:0007669"/>
    <property type="project" value="TreeGrafter"/>
</dbReference>
<dbReference type="GO" id="GO:0005768">
    <property type="term" value="C:endosome"/>
    <property type="evidence" value="ECO:0007669"/>
    <property type="project" value="UniProtKB-SubCell"/>
</dbReference>
<comment type="caution">
    <text evidence="19">The sequence shown here is derived from an EMBL/GenBank/DDBJ whole genome shotgun (WGS) entry which is preliminary data.</text>
</comment>
<gene>
    <name evidence="19" type="ORF">AYI68_g3772</name>
</gene>
<feature type="coiled-coil region" evidence="14">
    <location>
        <begin position="401"/>
        <end position="428"/>
    </location>
</feature>
<dbReference type="SMART" id="SM00027">
    <property type="entry name" value="EH"/>
    <property type="match status" value="2"/>
</dbReference>
<feature type="compositionally biased region" description="Polar residues" evidence="15">
    <location>
        <begin position="940"/>
        <end position="953"/>
    </location>
</feature>
<keyword evidence="6" id="KW-0963">Cytoplasm</keyword>
<dbReference type="InterPro" id="IPR018247">
    <property type="entry name" value="EF_Hand_1_Ca_BS"/>
</dbReference>
<dbReference type="InterPro" id="IPR000261">
    <property type="entry name" value="EH_dom"/>
</dbReference>
<evidence type="ECO:0000256" key="11">
    <source>
        <dbReference type="ARBA" id="ARBA00023136"/>
    </source>
</evidence>
<feature type="domain" description="EH" evidence="17">
    <location>
        <begin position="18"/>
        <end position="100"/>
    </location>
</feature>
<feature type="domain" description="EF-hand" evidence="18">
    <location>
        <begin position="270"/>
        <end position="305"/>
    </location>
</feature>
<feature type="region of interest" description="Disordered" evidence="15">
    <location>
        <begin position="696"/>
        <end position="731"/>
    </location>
</feature>
<proteinExistence type="inferred from homology"/>